<name>A0A248TF99_9BACI</name>
<dbReference type="EMBL" id="CP022983">
    <property type="protein sequence ID" value="ASV66867.1"/>
    <property type="molecule type" value="Genomic_DNA"/>
</dbReference>
<dbReference type="AlphaFoldDB" id="A0A248TF99"/>
<sequence length="115" mass="12935">MAQNELSSVLVTAYAKAPQGTAMYEVYKHAGIVLEINSTNHKIINAEFTFITGLTQDFFKRLMIGFDMSTDLQGLINRIEKHYFAPSTTAVIVALKGAHKRYHEKLKQLEEGESN</sequence>
<accession>A0A248TF99</accession>
<evidence type="ECO:0000259" key="1">
    <source>
        <dbReference type="Pfam" id="PF12986"/>
    </source>
</evidence>
<dbReference type="KEGG" id="bko:CKF48_05740"/>
<dbReference type="Proteomes" id="UP000215137">
    <property type="component" value="Chromosome"/>
</dbReference>
<keyword evidence="3" id="KW-1185">Reference proteome</keyword>
<protein>
    <recommendedName>
        <fullName evidence="1">DUF3870 domain-containing protein</fullName>
    </recommendedName>
</protein>
<feature type="domain" description="DUF3870" evidence="1">
    <location>
        <begin position="11"/>
        <end position="102"/>
    </location>
</feature>
<dbReference type="InterPro" id="IPR024617">
    <property type="entry name" value="DUF3870"/>
</dbReference>
<gene>
    <name evidence="2" type="ORF">CKF48_05740</name>
</gene>
<organism evidence="2 3">
    <name type="scientific">Cytobacillus kochii</name>
    <dbReference type="NCBI Taxonomy" id="859143"/>
    <lineage>
        <taxon>Bacteria</taxon>
        <taxon>Bacillati</taxon>
        <taxon>Bacillota</taxon>
        <taxon>Bacilli</taxon>
        <taxon>Bacillales</taxon>
        <taxon>Bacillaceae</taxon>
        <taxon>Cytobacillus</taxon>
    </lineage>
</organism>
<dbReference type="RefSeq" id="WP_095370442.1">
    <property type="nucleotide sequence ID" value="NZ_CM126253.1"/>
</dbReference>
<dbReference type="OrthoDB" id="2931914at2"/>
<evidence type="ECO:0000313" key="3">
    <source>
        <dbReference type="Proteomes" id="UP000215137"/>
    </source>
</evidence>
<evidence type="ECO:0000313" key="2">
    <source>
        <dbReference type="EMBL" id="ASV66867.1"/>
    </source>
</evidence>
<reference evidence="2 3" key="1">
    <citation type="submission" date="2017-08" db="EMBL/GenBank/DDBJ databases">
        <title>Complete Genome Sequence of Bacillus kochii Oregon-R-modENCODE STRAIN BDGP4, isolated from Drosophila melanogaster gut.</title>
        <authorList>
            <person name="Wan K.H."/>
            <person name="Yu C."/>
            <person name="Park S."/>
            <person name="Hammonds A.S."/>
            <person name="Booth B.W."/>
            <person name="Celniker S.E."/>
        </authorList>
    </citation>
    <scope>NUCLEOTIDE SEQUENCE [LARGE SCALE GENOMIC DNA]</scope>
    <source>
        <strain evidence="2 3">BDGP4</strain>
    </source>
</reference>
<proteinExistence type="predicted"/>
<dbReference type="Pfam" id="PF12986">
    <property type="entry name" value="DUF3870"/>
    <property type="match status" value="1"/>
</dbReference>